<protein>
    <submittedName>
        <fullName evidence="5">Ca-activated chloride channel family protein</fullName>
    </submittedName>
</protein>
<feature type="domain" description="VWFA" evidence="4">
    <location>
        <begin position="95"/>
        <end position="295"/>
    </location>
</feature>
<dbReference type="STRING" id="1123029.SAMN02745172_04169"/>
<feature type="compositionally biased region" description="Basic and acidic residues" evidence="2">
    <location>
        <begin position="536"/>
        <end position="545"/>
    </location>
</feature>
<dbReference type="PROSITE" id="PS50234">
    <property type="entry name" value="VWFA"/>
    <property type="match status" value="1"/>
</dbReference>
<dbReference type="Gene3D" id="3.40.50.410">
    <property type="entry name" value="von Willebrand factor, type A domain"/>
    <property type="match status" value="1"/>
</dbReference>
<evidence type="ECO:0000256" key="3">
    <source>
        <dbReference type="SAM" id="Phobius"/>
    </source>
</evidence>
<feature type="compositionally biased region" description="Basic and acidic residues" evidence="2">
    <location>
        <begin position="627"/>
        <end position="637"/>
    </location>
</feature>
<feature type="compositionally biased region" description="Low complexity" evidence="2">
    <location>
        <begin position="546"/>
        <end position="555"/>
    </location>
</feature>
<organism evidence="5 6">
    <name type="scientific">Pseudoxanthobacter soli DSM 19599</name>
    <dbReference type="NCBI Taxonomy" id="1123029"/>
    <lineage>
        <taxon>Bacteria</taxon>
        <taxon>Pseudomonadati</taxon>
        <taxon>Pseudomonadota</taxon>
        <taxon>Alphaproteobacteria</taxon>
        <taxon>Hyphomicrobiales</taxon>
        <taxon>Segnochrobactraceae</taxon>
        <taxon>Pseudoxanthobacter</taxon>
    </lineage>
</organism>
<dbReference type="InterPro" id="IPR019734">
    <property type="entry name" value="TPR_rpt"/>
</dbReference>
<feature type="transmembrane region" description="Helical" evidence="3">
    <location>
        <begin position="63"/>
        <end position="82"/>
    </location>
</feature>
<dbReference type="PROSITE" id="PS50005">
    <property type="entry name" value="TPR"/>
    <property type="match status" value="1"/>
</dbReference>
<dbReference type="PANTHER" id="PTHR22550:SF14">
    <property type="entry name" value="VWFA DOMAIN-CONTAINING PROTEIN"/>
    <property type="match status" value="1"/>
</dbReference>
<dbReference type="SUPFAM" id="SSF53300">
    <property type="entry name" value="vWA-like"/>
    <property type="match status" value="1"/>
</dbReference>
<evidence type="ECO:0000313" key="5">
    <source>
        <dbReference type="EMBL" id="SHO67488.1"/>
    </source>
</evidence>
<dbReference type="SUPFAM" id="SSF48452">
    <property type="entry name" value="TPR-like"/>
    <property type="match status" value="1"/>
</dbReference>
<name>A0A1M7ZRF2_9HYPH</name>
<keyword evidence="3" id="KW-1133">Transmembrane helix</keyword>
<sequence>MIPADFHFLRPEWLLAIIPAVLLAIFAWRRVGSGRSNWARVVDSHLLKHLVLKEKARSRKWPVIALLAGWTLASVAAAGPAWERLPTPALGRIDPTVIVMSLAQSMNATDQSPTRLTRARHKAEDILARMKGGQVGLVVFADAPFVAAPLTEDSKVVSQMMPELATDLMPVLNDRLDLAITRAAELLKNAGAASGRIVVLTDSLGDEPQYSIDAAKTAASEGYDVNVIGVGTATGAPLVAYDGTTMRDKSGNTRMTRMDEAALKSLAVAGHGEFSPLTAGDGDLDKVLAQAVSPVSANPLTDTDLKADEWRDMGPWLLLLPLVLAPLAFRRGWLSAIVLAAVLSAGVLPGALPAGRAFAADEAAGAAPTADTGGQAGDGSLFQRPGWKNLWQTPDQQGASAFASGDYATAAQSFQNPAWQASALYKAGEYDKAAGAFQSGASADYNKGNALARAGKLEDAIKSYDAALAANPGDADAKYNRDLVQKLLDQQKQQQQQQDQQNQKNDDQQSSDQQKGGGKGQDGKDQQDQSQGQNGKNDDKSDKNQDSAQDQSDQKNGGKGADDQQQAGKDQSQDKSQDKSQDQAGNQPQDQKDQPGKDDPSKGGQQGDQDQASQGDQQQNAQNGGDQQDKAGQDKAQQDNAQDQQQAGDQQQQSGGQSQGQDQQPQQAASGGDPAADKAAQENAQSELKKALDEAINKSRAAQTAQAGKPAQPQPQQQNQQQAAVEGTGAMTEEDQNREQMLRMIPDDPTGLLRARIRSHYSNLGLTQ</sequence>
<feature type="compositionally biased region" description="Basic and acidic residues" evidence="2">
    <location>
        <begin position="571"/>
        <end position="581"/>
    </location>
</feature>
<dbReference type="SMART" id="SM00028">
    <property type="entry name" value="TPR"/>
    <property type="match status" value="1"/>
</dbReference>
<dbReference type="PANTHER" id="PTHR22550">
    <property type="entry name" value="SPORE GERMINATION PROTEIN"/>
    <property type="match status" value="1"/>
</dbReference>
<proteinExistence type="predicted"/>
<feature type="compositionally biased region" description="Basic and acidic residues" evidence="2">
    <location>
        <begin position="590"/>
        <end position="601"/>
    </location>
</feature>
<dbReference type="OrthoDB" id="9807628at2"/>
<evidence type="ECO:0000313" key="6">
    <source>
        <dbReference type="Proteomes" id="UP000186406"/>
    </source>
</evidence>
<dbReference type="InterPro" id="IPR036465">
    <property type="entry name" value="vWFA_dom_sf"/>
</dbReference>
<feature type="compositionally biased region" description="Low complexity" evidence="2">
    <location>
        <begin position="701"/>
        <end position="724"/>
    </location>
</feature>
<reference evidence="5 6" key="1">
    <citation type="submission" date="2016-12" db="EMBL/GenBank/DDBJ databases">
        <authorList>
            <person name="Song W.-J."/>
            <person name="Kurnit D.M."/>
        </authorList>
    </citation>
    <scope>NUCLEOTIDE SEQUENCE [LARGE SCALE GENOMIC DNA]</scope>
    <source>
        <strain evidence="5 6">DSM 19599</strain>
    </source>
</reference>
<evidence type="ECO:0000256" key="2">
    <source>
        <dbReference type="SAM" id="MobiDB-lite"/>
    </source>
</evidence>
<keyword evidence="1" id="KW-0802">TPR repeat</keyword>
<keyword evidence="6" id="KW-1185">Reference proteome</keyword>
<accession>A0A1M7ZRF2</accession>
<feature type="region of interest" description="Disordered" evidence="2">
    <location>
        <begin position="488"/>
        <end position="739"/>
    </location>
</feature>
<keyword evidence="3" id="KW-0472">Membrane</keyword>
<feature type="compositionally biased region" description="Low complexity" evidence="2">
    <location>
        <begin position="490"/>
        <end position="514"/>
    </location>
</feature>
<evidence type="ECO:0000256" key="1">
    <source>
        <dbReference type="PROSITE-ProRule" id="PRU00339"/>
    </source>
</evidence>
<feature type="transmembrane region" description="Helical" evidence="3">
    <location>
        <begin position="13"/>
        <end position="31"/>
    </location>
</feature>
<feature type="compositionally biased region" description="Low complexity" evidence="2">
    <location>
        <begin position="607"/>
        <end position="626"/>
    </location>
</feature>
<gene>
    <name evidence="5" type="ORF">SAMN02745172_04169</name>
</gene>
<dbReference type="Proteomes" id="UP000186406">
    <property type="component" value="Unassembled WGS sequence"/>
</dbReference>
<dbReference type="InterPro" id="IPR011990">
    <property type="entry name" value="TPR-like_helical_dom_sf"/>
</dbReference>
<keyword evidence="3" id="KW-0812">Transmembrane</keyword>
<dbReference type="Pfam" id="PF13519">
    <property type="entry name" value="VWA_2"/>
    <property type="match status" value="1"/>
</dbReference>
<dbReference type="InterPro" id="IPR050768">
    <property type="entry name" value="UPF0353/GerABKA_families"/>
</dbReference>
<feature type="repeat" description="TPR" evidence="1">
    <location>
        <begin position="441"/>
        <end position="474"/>
    </location>
</feature>
<feature type="compositionally biased region" description="Low complexity" evidence="2">
    <location>
        <begin position="638"/>
        <end position="674"/>
    </location>
</feature>
<feature type="compositionally biased region" description="Basic and acidic residues" evidence="2">
    <location>
        <begin position="687"/>
        <end position="697"/>
    </location>
</feature>
<dbReference type="EMBL" id="FRXO01000014">
    <property type="protein sequence ID" value="SHO67488.1"/>
    <property type="molecule type" value="Genomic_DNA"/>
</dbReference>
<dbReference type="Gene3D" id="1.25.40.10">
    <property type="entry name" value="Tetratricopeptide repeat domain"/>
    <property type="match status" value="1"/>
</dbReference>
<dbReference type="RefSeq" id="WP_073632337.1">
    <property type="nucleotide sequence ID" value="NZ_FRXO01000014.1"/>
</dbReference>
<dbReference type="AlphaFoldDB" id="A0A1M7ZRF2"/>
<dbReference type="InterPro" id="IPR002035">
    <property type="entry name" value="VWF_A"/>
</dbReference>
<evidence type="ECO:0000259" key="4">
    <source>
        <dbReference type="PROSITE" id="PS50234"/>
    </source>
</evidence>